<evidence type="ECO:0000256" key="4">
    <source>
        <dbReference type="ARBA" id="ARBA00022989"/>
    </source>
</evidence>
<reference evidence="7" key="2">
    <citation type="journal article" date="2021" name="PeerJ">
        <title>Extensive microbial diversity within the chicken gut microbiome revealed by metagenomics and culture.</title>
        <authorList>
            <person name="Gilroy R."/>
            <person name="Ravi A."/>
            <person name="Getino M."/>
            <person name="Pursley I."/>
            <person name="Horton D.L."/>
            <person name="Alikhan N.F."/>
            <person name="Baker D."/>
            <person name="Gharbi K."/>
            <person name="Hall N."/>
            <person name="Watson M."/>
            <person name="Adriaenssens E.M."/>
            <person name="Foster-Nyarko E."/>
            <person name="Jarju S."/>
            <person name="Secka A."/>
            <person name="Antonio M."/>
            <person name="Oren A."/>
            <person name="Chaudhuri R.R."/>
            <person name="La Ragione R."/>
            <person name="Hildebrand F."/>
            <person name="Pallen M.J."/>
        </authorList>
    </citation>
    <scope>NUCLEOTIDE SEQUENCE</scope>
    <source>
        <strain evidence="7">CHK184-25365</strain>
    </source>
</reference>
<protein>
    <submittedName>
        <fullName evidence="7">ABC transporter permease subunit</fullName>
    </submittedName>
</protein>
<sequence>MTAIFKREFFAYFKNPIGWVFLAIFWFFCGLNLFVLISAGVNMISYIFSNMMLVLMICIPVLTMRLMSEETRMKTDQALLTAPVSLSGIIWGKFLAAMALFGVGMAMTLVDFIVLGSFATPQVSIFIGNLVGLILMGGAFIAIGLFISSMTQSQLAAAIISFAVILFFYMLDYFVTAVPWNWAQNVLSSISFTSRYSEFTNGILDFGNVIFFASVIFIFNFLSVRVLERRRWS</sequence>
<dbReference type="PANTHER" id="PTHR30294">
    <property type="entry name" value="MEMBRANE COMPONENT OF ABC TRANSPORTER YHHJ-RELATED"/>
    <property type="match status" value="1"/>
</dbReference>
<dbReference type="Pfam" id="PF12679">
    <property type="entry name" value="ABC2_membrane_2"/>
    <property type="match status" value="1"/>
</dbReference>
<proteinExistence type="predicted"/>
<reference evidence="7" key="1">
    <citation type="submission" date="2020-10" db="EMBL/GenBank/DDBJ databases">
        <authorList>
            <person name="Gilroy R."/>
        </authorList>
    </citation>
    <scope>NUCLEOTIDE SEQUENCE</scope>
    <source>
        <strain evidence="7">CHK184-25365</strain>
    </source>
</reference>
<feature type="transmembrane region" description="Helical" evidence="6">
    <location>
        <begin position="125"/>
        <end position="148"/>
    </location>
</feature>
<evidence type="ECO:0000256" key="5">
    <source>
        <dbReference type="ARBA" id="ARBA00023136"/>
    </source>
</evidence>
<name>A0A9D1DBZ5_9FIRM</name>
<gene>
    <name evidence="7" type="ORF">IAB36_00480</name>
</gene>
<accession>A0A9D1DBZ5</accession>
<evidence type="ECO:0000256" key="3">
    <source>
        <dbReference type="ARBA" id="ARBA00022692"/>
    </source>
</evidence>
<feature type="transmembrane region" description="Helical" evidence="6">
    <location>
        <begin position="155"/>
        <end position="182"/>
    </location>
</feature>
<evidence type="ECO:0000256" key="1">
    <source>
        <dbReference type="ARBA" id="ARBA00004651"/>
    </source>
</evidence>
<comment type="caution">
    <text evidence="7">The sequence shown here is derived from an EMBL/GenBank/DDBJ whole genome shotgun (WGS) entry which is preliminary data.</text>
</comment>
<feature type="transmembrane region" description="Helical" evidence="6">
    <location>
        <begin position="94"/>
        <end position="119"/>
    </location>
</feature>
<dbReference type="EMBL" id="DVGY01000012">
    <property type="protein sequence ID" value="HIR40293.1"/>
    <property type="molecule type" value="Genomic_DNA"/>
</dbReference>
<evidence type="ECO:0000313" key="7">
    <source>
        <dbReference type="EMBL" id="HIR40293.1"/>
    </source>
</evidence>
<keyword evidence="2" id="KW-1003">Cell membrane</keyword>
<feature type="transmembrane region" description="Helical" evidence="6">
    <location>
        <begin position="43"/>
        <end position="64"/>
    </location>
</feature>
<evidence type="ECO:0000313" key="8">
    <source>
        <dbReference type="Proteomes" id="UP000886749"/>
    </source>
</evidence>
<dbReference type="InterPro" id="IPR051449">
    <property type="entry name" value="ABC-2_transporter_component"/>
</dbReference>
<keyword evidence="3 6" id="KW-0812">Transmembrane</keyword>
<feature type="transmembrane region" description="Helical" evidence="6">
    <location>
        <begin position="202"/>
        <end position="222"/>
    </location>
</feature>
<dbReference type="Proteomes" id="UP000886749">
    <property type="component" value="Unassembled WGS sequence"/>
</dbReference>
<comment type="subcellular location">
    <subcellularLocation>
        <location evidence="1">Cell membrane</location>
        <topology evidence="1">Multi-pass membrane protein</topology>
    </subcellularLocation>
</comment>
<dbReference type="PANTHER" id="PTHR30294:SF29">
    <property type="entry name" value="MULTIDRUG ABC TRANSPORTER PERMEASE YBHS-RELATED"/>
    <property type="match status" value="1"/>
</dbReference>
<evidence type="ECO:0000256" key="2">
    <source>
        <dbReference type="ARBA" id="ARBA00022475"/>
    </source>
</evidence>
<evidence type="ECO:0000256" key="6">
    <source>
        <dbReference type="SAM" id="Phobius"/>
    </source>
</evidence>
<dbReference type="GO" id="GO:0005886">
    <property type="term" value="C:plasma membrane"/>
    <property type="evidence" value="ECO:0007669"/>
    <property type="project" value="UniProtKB-SubCell"/>
</dbReference>
<feature type="transmembrane region" description="Helical" evidence="6">
    <location>
        <begin position="16"/>
        <end position="37"/>
    </location>
</feature>
<keyword evidence="5 6" id="KW-0472">Membrane</keyword>
<keyword evidence="4 6" id="KW-1133">Transmembrane helix</keyword>
<organism evidence="7 8">
    <name type="scientific">Candidatus Egerieicola pullicola</name>
    <dbReference type="NCBI Taxonomy" id="2840775"/>
    <lineage>
        <taxon>Bacteria</taxon>
        <taxon>Bacillati</taxon>
        <taxon>Bacillota</taxon>
        <taxon>Clostridia</taxon>
        <taxon>Eubacteriales</taxon>
        <taxon>Oscillospiraceae</taxon>
        <taxon>Oscillospiraceae incertae sedis</taxon>
        <taxon>Candidatus Egerieicola</taxon>
    </lineage>
</organism>
<dbReference type="AlphaFoldDB" id="A0A9D1DBZ5"/>